<name>A0A0M9X8F0_9ACTN</name>
<evidence type="ECO:0000256" key="1">
    <source>
        <dbReference type="SAM" id="MobiDB-lite"/>
    </source>
</evidence>
<keyword evidence="3" id="KW-1185">Reference proteome</keyword>
<sequence>MTTTALRVDVGRRSGPRPLRTSSATSTSGVTSPAAKASRRGTSVAPDRDGVGQRVEGRLGHAGVEAAQRVALPIAQPSAADATIRR</sequence>
<accession>A0A0M9X8F0</accession>
<gene>
    <name evidence="2" type="ORF">ADK41_17375</name>
</gene>
<protein>
    <submittedName>
        <fullName evidence="2">Uncharacterized protein</fullName>
    </submittedName>
</protein>
<dbReference type="AlphaFoldDB" id="A0A0M9X8F0"/>
<feature type="region of interest" description="Disordered" evidence="1">
    <location>
        <begin position="1"/>
        <end position="60"/>
    </location>
</feature>
<feature type="compositionally biased region" description="Low complexity" evidence="1">
    <location>
        <begin position="21"/>
        <end position="35"/>
    </location>
</feature>
<organism evidence="2 3">
    <name type="scientific">Streptomyces caelestis</name>
    <dbReference type="NCBI Taxonomy" id="36816"/>
    <lineage>
        <taxon>Bacteria</taxon>
        <taxon>Bacillati</taxon>
        <taxon>Actinomycetota</taxon>
        <taxon>Actinomycetes</taxon>
        <taxon>Kitasatosporales</taxon>
        <taxon>Streptomycetaceae</taxon>
        <taxon>Streptomyces</taxon>
    </lineage>
</organism>
<evidence type="ECO:0000313" key="2">
    <source>
        <dbReference type="EMBL" id="KOT37999.1"/>
    </source>
</evidence>
<dbReference type="Proteomes" id="UP000037773">
    <property type="component" value="Unassembled WGS sequence"/>
</dbReference>
<evidence type="ECO:0000313" key="3">
    <source>
        <dbReference type="Proteomes" id="UP000037773"/>
    </source>
</evidence>
<comment type="caution">
    <text evidence="2">The sequence shown here is derived from an EMBL/GenBank/DDBJ whole genome shotgun (WGS) entry which is preliminary data.</text>
</comment>
<dbReference type="RefSeq" id="WP_030831183.1">
    <property type="nucleotide sequence ID" value="NZ_JBFBKA010000092.1"/>
</dbReference>
<proteinExistence type="predicted"/>
<dbReference type="EMBL" id="LGCN01000194">
    <property type="protein sequence ID" value="KOT37999.1"/>
    <property type="molecule type" value="Genomic_DNA"/>
</dbReference>
<dbReference type="PATRIC" id="fig|36816.3.peg.3764"/>
<feature type="compositionally biased region" description="Basic and acidic residues" evidence="1">
    <location>
        <begin position="46"/>
        <end position="59"/>
    </location>
</feature>
<reference evidence="2 3" key="1">
    <citation type="submission" date="2015-07" db="EMBL/GenBank/DDBJ databases">
        <authorList>
            <person name="Noorani M."/>
        </authorList>
    </citation>
    <scope>NUCLEOTIDE SEQUENCE [LARGE SCALE GENOMIC DNA]</scope>
    <source>
        <strain evidence="2 3">NRRL B-24567</strain>
    </source>
</reference>